<protein>
    <submittedName>
        <fullName evidence="3">CbiX/SirB N-terminal domain-containing protein</fullName>
    </submittedName>
</protein>
<dbReference type="SUPFAM" id="SSF53800">
    <property type="entry name" value="Chelatase"/>
    <property type="match status" value="1"/>
</dbReference>
<dbReference type="Gene3D" id="3.40.50.1400">
    <property type="match status" value="1"/>
</dbReference>
<dbReference type="KEGG" id="amon:H9L24_03920"/>
<accession>A0A7H0HHR0</accession>
<sequence>MAMPAAQAGRPGIVLFAHGSRDPLWRAPIEAVRERMAQQHPHLPVRCAYLELCEPDLARAVAELLAQGVSHITVVPMFLGTGRHAREDLPRLVADLRQSHPGVAFALQRPVGEDPRMTALMAAIAMEPGEKPS</sequence>
<reference evidence="3 4" key="1">
    <citation type="submission" date="2020-08" db="EMBL/GenBank/DDBJ databases">
        <title>Genome sequence of Acidovorax monticola KACC 19171T.</title>
        <authorList>
            <person name="Hyun D.-W."/>
            <person name="Bae J.-W."/>
        </authorList>
    </citation>
    <scope>NUCLEOTIDE SEQUENCE [LARGE SCALE GENOMIC DNA]</scope>
    <source>
        <strain evidence="3 4">KACC 19171</strain>
    </source>
</reference>
<dbReference type="InterPro" id="IPR002762">
    <property type="entry name" value="CbiX-like"/>
</dbReference>
<dbReference type="AlphaFoldDB" id="A0A7H0HHR0"/>
<proteinExistence type="predicted"/>
<dbReference type="GO" id="GO:0016829">
    <property type="term" value="F:lyase activity"/>
    <property type="evidence" value="ECO:0007669"/>
    <property type="project" value="UniProtKB-KW"/>
</dbReference>
<dbReference type="Proteomes" id="UP000516057">
    <property type="component" value="Chromosome"/>
</dbReference>
<evidence type="ECO:0000313" key="3">
    <source>
        <dbReference type="EMBL" id="QNP60076.1"/>
    </source>
</evidence>
<keyword evidence="1" id="KW-0479">Metal-binding</keyword>
<organism evidence="3 4">
    <name type="scientific">Paenacidovorax monticola</name>
    <dbReference type="NCBI Taxonomy" id="1926868"/>
    <lineage>
        <taxon>Bacteria</taxon>
        <taxon>Pseudomonadati</taxon>
        <taxon>Pseudomonadota</taxon>
        <taxon>Betaproteobacteria</taxon>
        <taxon>Burkholderiales</taxon>
        <taxon>Comamonadaceae</taxon>
        <taxon>Paenacidovorax</taxon>
    </lineage>
</organism>
<name>A0A7H0HHR0_9BURK</name>
<dbReference type="CDD" id="cd03416">
    <property type="entry name" value="CbiX_SirB_N"/>
    <property type="match status" value="1"/>
</dbReference>
<dbReference type="EMBL" id="CP060790">
    <property type="protein sequence ID" value="QNP60076.1"/>
    <property type="molecule type" value="Genomic_DNA"/>
</dbReference>
<dbReference type="GO" id="GO:0046872">
    <property type="term" value="F:metal ion binding"/>
    <property type="evidence" value="ECO:0007669"/>
    <property type="project" value="UniProtKB-KW"/>
</dbReference>
<dbReference type="Pfam" id="PF01903">
    <property type="entry name" value="CbiX"/>
    <property type="match status" value="1"/>
</dbReference>
<dbReference type="RefSeq" id="WP_187737057.1">
    <property type="nucleotide sequence ID" value="NZ_CP060790.1"/>
</dbReference>
<evidence type="ECO:0000313" key="4">
    <source>
        <dbReference type="Proteomes" id="UP000516057"/>
    </source>
</evidence>
<keyword evidence="4" id="KW-1185">Reference proteome</keyword>
<evidence type="ECO:0000256" key="1">
    <source>
        <dbReference type="ARBA" id="ARBA00022723"/>
    </source>
</evidence>
<evidence type="ECO:0000256" key="2">
    <source>
        <dbReference type="ARBA" id="ARBA00023239"/>
    </source>
</evidence>
<dbReference type="PANTHER" id="PTHR33542">
    <property type="entry name" value="SIROHYDROCHLORIN FERROCHELATASE, CHLOROPLASTIC"/>
    <property type="match status" value="1"/>
</dbReference>
<dbReference type="InterPro" id="IPR050963">
    <property type="entry name" value="Sirohydro_Cobaltochel/CbiX"/>
</dbReference>
<gene>
    <name evidence="3" type="ORF">H9L24_03920</name>
</gene>
<keyword evidence="2" id="KW-0456">Lyase</keyword>
<dbReference type="PANTHER" id="PTHR33542:SF3">
    <property type="entry name" value="SIROHYDROCHLORIN FERROCHELATASE, CHLOROPLASTIC"/>
    <property type="match status" value="1"/>
</dbReference>